<dbReference type="GO" id="GO:0016740">
    <property type="term" value="F:transferase activity"/>
    <property type="evidence" value="ECO:0007669"/>
    <property type="project" value="UniProtKB-KW"/>
</dbReference>
<reference evidence="1 2" key="1">
    <citation type="submission" date="2017-11" db="EMBL/GenBank/DDBJ databases">
        <title>Revised Sequence and Annotation of the Rhodobaca barguzinensis strain alga05 Genome.</title>
        <authorList>
            <person name="Kopejtka K."/>
            <person name="Tomasch J.M."/>
            <person name="Bunk B."/>
            <person name="Koblizek M."/>
        </authorList>
    </citation>
    <scope>NUCLEOTIDE SEQUENCE [LARGE SCALE GENOMIC DNA]</scope>
    <source>
        <strain evidence="2">alga05</strain>
    </source>
</reference>
<sequence length="665" mass="73942">MDPAPPARIYAYSGGFLGPDRQARRIRRIMELAGHPLRIGLPGKADKVAVWGHAKRAARGEKIAARRGAGLLRIEDAFLRSLFPGRAGEPTLGLLIDHQGAYYAPAKPSGLETLLATHPLDDHALLERARLGMARIKALQLSKYSAHDPDLPAPKPGYVLIVDQVRGDASLTHGGLDGALSPHLFREMLVQAQIDFPGARIIIRTHPETQHGYRAGHYTPADATQDKITLLDDPVSPWELLEGAIAVYTVSSQLGFDAIFAGHKPRVFGLPFYAGWGLTTDLTPHPRRRRRLTRAQLFAASMLLYPHWYDPCRDRLCSFEDALDHLEALTRAWREDRKGYVALNMRLWKRRHLQIFFGRWERLRFAKAPQRDRQPMVWGMADGPENAIRVEDGFLRSRGLGAELTPPLSLVADDIGLYYDPRSASRLETLIASPPPPGSTTRAQALITRIRKERLSKYNLSCMTPDLPEGYRILVPGQVEDDASIRLGAGDICTNLALLAETRRHNPQAMILYKPHPDVEAGLRPGAIPQGEAMRLADLVLDRADPTYLLDHVDEVWTMTSTLGFEALLRNVPVTTLGAPFYAGWGLTRDLGAIPERRSARPSRDALAHAALIAYPRYVDPVSHLPCAPEVALDRLAMHDSARRPALRMLAKLQGLFASFAPLWR</sequence>
<dbReference type="OrthoDB" id="543755at2"/>
<organism evidence="1 2">
    <name type="scientific">Roseinatronobacter bogoriensis subsp. barguzinensis</name>
    <dbReference type="NCBI Taxonomy" id="441209"/>
    <lineage>
        <taxon>Bacteria</taxon>
        <taxon>Pseudomonadati</taxon>
        <taxon>Pseudomonadota</taxon>
        <taxon>Alphaproteobacteria</taxon>
        <taxon>Rhodobacterales</taxon>
        <taxon>Paracoccaceae</taxon>
        <taxon>Roseinatronobacter</taxon>
    </lineage>
</organism>
<dbReference type="AlphaFoldDB" id="A0A2K8KHK6"/>
<protein>
    <submittedName>
        <fullName evidence="1">Beta-3-deoxy-D-manno-oct-2-ulosonic acid transferase</fullName>
    </submittedName>
</protein>
<dbReference type="Proteomes" id="UP000228948">
    <property type="component" value="Chromosome"/>
</dbReference>
<dbReference type="GO" id="GO:0000271">
    <property type="term" value="P:polysaccharide biosynthetic process"/>
    <property type="evidence" value="ECO:0007669"/>
    <property type="project" value="InterPro"/>
</dbReference>
<dbReference type="InterPro" id="IPR007833">
    <property type="entry name" value="Capsule_polysaccharide_synth"/>
</dbReference>
<dbReference type="RefSeq" id="WP_071480831.1">
    <property type="nucleotide sequence ID" value="NZ_CP024899.1"/>
</dbReference>
<gene>
    <name evidence="1" type="ORF">BG454_11265</name>
</gene>
<keyword evidence="2" id="KW-1185">Reference proteome</keyword>
<proteinExistence type="predicted"/>
<dbReference type="EMBL" id="CP024899">
    <property type="protein sequence ID" value="ATX66318.1"/>
    <property type="molecule type" value="Genomic_DNA"/>
</dbReference>
<keyword evidence="1" id="KW-0808">Transferase</keyword>
<dbReference type="KEGG" id="rbg:BG454_11265"/>
<accession>A0A2K8KHK6</accession>
<dbReference type="CDD" id="cd16439">
    <property type="entry name" value="beta_Kdo_transferase_KpsC_2"/>
    <property type="match status" value="1"/>
</dbReference>
<dbReference type="Pfam" id="PF05159">
    <property type="entry name" value="Capsule_synth"/>
    <property type="match status" value="3"/>
</dbReference>
<dbReference type="GO" id="GO:0015774">
    <property type="term" value="P:polysaccharide transport"/>
    <property type="evidence" value="ECO:0007669"/>
    <property type="project" value="InterPro"/>
</dbReference>
<evidence type="ECO:0000313" key="2">
    <source>
        <dbReference type="Proteomes" id="UP000228948"/>
    </source>
</evidence>
<dbReference type="STRING" id="441209.GCA_001870665_02032"/>
<evidence type="ECO:0000313" key="1">
    <source>
        <dbReference type="EMBL" id="ATX66318.1"/>
    </source>
</evidence>
<name>A0A2K8KHK6_9RHOB</name>
<dbReference type="CDD" id="cd16440">
    <property type="entry name" value="beta_Kdo_transferase_KpsC_1"/>
    <property type="match status" value="1"/>
</dbReference>